<feature type="region of interest" description="Disordered" evidence="2">
    <location>
        <begin position="248"/>
        <end position="267"/>
    </location>
</feature>
<feature type="region of interest" description="Disordered" evidence="2">
    <location>
        <begin position="215"/>
        <end position="241"/>
    </location>
</feature>
<feature type="region of interest" description="Disordered" evidence="2">
    <location>
        <begin position="352"/>
        <end position="403"/>
    </location>
</feature>
<evidence type="ECO:0000313" key="3">
    <source>
        <dbReference type="EMBL" id="QSZ35364.1"/>
    </source>
</evidence>
<organism evidence="3 4">
    <name type="scientific">Monilinia vaccinii-corymbosi</name>
    <dbReference type="NCBI Taxonomy" id="61207"/>
    <lineage>
        <taxon>Eukaryota</taxon>
        <taxon>Fungi</taxon>
        <taxon>Dikarya</taxon>
        <taxon>Ascomycota</taxon>
        <taxon>Pezizomycotina</taxon>
        <taxon>Leotiomycetes</taxon>
        <taxon>Helotiales</taxon>
        <taxon>Sclerotiniaceae</taxon>
        <taxon>Monilinia</taxon>
    </lineage>
</organism>
<feature type="region of interest" description="Disordered" evidence="2">
    <location>
        <begin position="161"/>
        <end position="201"/>
    </location>
</feature>
<dbReference type="Gene3D" id="2.40.50.40">
    <property type="match status" value="1"/>
</dbReference>
<feature type="region of interest" description="Disordered" evidence="2">
    <location>
        <begin position="419"/>
        <end position="544"/>
    </location>
</feature>
<evidence type="ECO:0000313" key="4">
    <source>
        <dbReference type="Proteomes" id="UP000672032"/>
    </source>
</evidence>
<keyword evidence="4" id="KW-1185">Reference proteome</keyword>
<gene>
    <name evidence="3" type="ORF">DSL72_008234</name>
</gene>
<dbReference type="OrthoDB" id="3543857at2759"/>
<feature type="compositionally biased region" description="Basic residues" evidence="2">
    <location>
        <begin position="427"/>
        <end position="440"/>
    </location>
</feature>
<feature type="compositionally biased region" description="Basic and acidic residues" evidence="2">
    <location>
        <begin position="461"/>
        <end position="477"/>
    </location>
</feature>
<feature type="compositionally biased region" description="Acidic residues" evidence="2">
    <location>
        <begin position="520"/>
        <end position="530"/>
    </location>
</feature>
<dbReference type="EMBL" id="CP063409">
    <property type="protein sequence ID" value="QSZ35364.1"/>
    <property type="molecule type" value="Genomic_DNA"/>
</dbReference>
<dbReference type="InterPro" id="IPR016197">
    <property type="entry name" value="Chromo-like_dom_sf"/>
</dbReference>
<proteinExistence type="predicted"/>
<dbReference type="SUPFAM" id="SSF54160">
    <property type="entry name" value="Chromo domain-like"/>
    <property type="match status" value="1"/>
</dbReference>
<accession>A0A8A3PK62</accession>
<feature type="compositionally biased region" description="Acidic residues" evidence="2">
    <location>
        <begin position="254"/>
        <end position="267"/>
    </location>
</feature>
<sequence>MNPVDFSMSSENNSDFTGDDTNLPKSKLAFDFEVSERPIYIPNSGPPLQPISLIPPHKLKGIILDCFPYPKRTDPSHFLVGYEKEPHTRLVIHPDNIRNYVSEYTLENWEHERSTAEEKRAIEELQPRLIAAERARVLRQLKKAGLSRDVLKGEDAEHYQALAMPRRRGRPPKSMASVFKPEPKPLPLPHLPGGKRGPGRPRRVVEVHVVSPALPHHHHQPSLSQPSLSQPSLSQPLSTAPRAMLEHAISTSESESESEGEGEDDDDTDLALHLQINREAALGSRSAVKSPTVLRASSPAMSASDQIHKTHLQPPQKSKCFKKSPHNRPYQAPPILPGMSVDAYQYKNPNTGVYNKSKNMSDKGNSSIQHQHLTRSKHPPVPSSMKNGEQSTSHTFHGTSQGSQGKIVDYFKYSGTKIPPPKTVLANRHHQPVSNLKRKSSPSLGKEGESNGKSRRKSKKMDKSSADYLDADYKEPSNRGVRSAINDRSPSFDASPSARNGSDAFNLRGSRSRSRRLESSPDDEYGDEYMNEGRRKREDSEEAYANDPSIWAVKAILNHKYQWNQDHDKQEVWYFVDWEGDWDPSWEPASLVSDEAIDGYIASRQAKGLGDLFLSIDAMDIGRGSNGLSRGQ</sequence>
<feature type="compositionally biased region" description="Polar residues" evidence="2">
    <location>
        <begin position="352"/>
        <end position="371"/>
    </location>
</feature>
<dbReference type="CDD" id="cd00024">
    <property type="entry name" value="CD_CSD"/>
    <property type="match status" value="1"/>
</dbReference>
<comment type="subunit">
    <text evidence="1">Component of the NuA4 histone acetyltransferase complex.</text>
</comment>
<dbReference type="Proteomes" id="UP000672032">
    <property type="component" value="Chromosome 5"/>
</dbReference>
<protein>
    <recommendedName>
        <fullName evidence="5">Chromo domain-containing protein</fullName>
    </recommendedName>
</protein>
<feature type="compositionally biased region" description="Polar residues" evidence="2">
    <location>
        <begin position="486"/>
        <end position="500"/>
    </location>
</feature>
<feature type="region of interest" description="Disordered" evidence="2">
    <location>
        <begin position="1"/>
        <end position="24"/>
    </location>
</feature>
<feature type="region of interest" description="Disordered" evidence="2">
    <location>
        <begin position="282"/>
        <end position="327"/>
    </location>
</feature>
<dbReference type="AlphaFoldDB" id="A0A8A3PK62"/>
<evidence type="ECO:0000256" key="1">
    <source>
        <dbReference type="ARBA" id="ARBA00011353"/>
    </source>
</evidence>
<feature type="compositionally biased region" description="Polar residues" evidence="2">
    <location>
        <begin position="384"/>
        <end position="403"/>
    </location>
</feature>
<evidence type="ECO:0008006" key="5">
    <source>
        <dbReference type="Google" id="ProtNLM"/>
    </source>
</evidence>
<evidence type="ECO:0000256" key="2">
    <source>
        <dbReference type="SAM" id="MobiDB-lite"/>
    </source>
</evidence>
<feature type="compositionally biased region" description="Low complexity" evidence="2">
    <location>
        <begin position="221"/>
        <end position="238"/>
    </location>
</feature>
<reference evidence="3" key="1">
    <citation type="submission" date="2020-10" db="EMBL/GenBank/DDBJ databases">
        <title>Genome Sequence of Monilinia vaccinii-corymbosi Sheds Light on Mummy Berry Disease Infection of Blueberry and Mating Type.</title>
        <authorList>
            <person name="Yow A.G."/>
            <person name="Zhang Y."/>
            <person name="Bansal K."/>
            <person name="Eacker S.M."/>
            <person name="Sullivan S."/>
            <person name="Liachko I."/>
            <person name="Cubeta M.A."/>
            <person name="Rollins J.A."/>
            <person name="Ashrafi H."/>
        </authorList>
    </citation>
    <scope>NUCLEOTIDE SEQUENCE</scope>
    <source>
        <strain evidence="3">RL-1</strain>
    </source>
</reference>
<feature type="compositionally biased region" description="Polar residues" evidence="2">
    <location>
        <begin position="7"/>
        <end position="24"/>
    </location>
</feature>
<name>A0A8A3PK62_9HELO</name>